<dbReference type="SMR" id="A0A1I7SHG4"/>
<evidence type="ECO:0000313" key="4">
    <source>
        <dbReference type="EMBL" id="CAD5225324.1"/>
    </source>
</evidence>
<dbReference type="Proteomes" id="UP000095284">
    <property type="component" value="Unplaced"/>
</dbReference>
<sequence>MTESTEEMGTRVMYLILRKDLQTYLKWPIGALCTQVAHAATACLWTYKDDPEVVKYMEDMDHMHKITLQVEDEDMLKAVAGKLDAANVQHKVWIEDDMPVCIAIKPQPRSPLKEVLGHLKLYK</sequence>
<dbReference type="Pfam" id="PF01981">
    <property type="entry name" value="PTH2"/>
    <property type="match status" value="1"/>
</dbReference>
<dbReference type="EMBL" id="CAJFDI010000004">
    <property type="protein sequence ID" value="CAD5225324.1"/>
    <property type="molecule type" value="Genomic_DNA"/>
</dbReference>
<dbReference type="InterPro" id="IPR042237">
    <property type="entry name" value="PTRHD1"/>
</dbReference>
<keyword evidence="2" id="KW-0378">Hydrolase</keyword>
<dbReference type="PANTHER" id="PTHR46194">
    <property type="entry name" value="PEPTIDYL-TRNA HYDROLASE PTRHD1-RELATED"/>
    <property type="match status" value="1"/>
</dbReference>
<dbReference type="AlphaFoldDB" id="A0A1I7SHG4"/>
<dbReference type="Proteomes" id="UP000582659">
    <property type="component" value="Unassembled WGS sequence"/>
</dbReference>
<dbReference type="Proteomes" id="UP000659654">
    <property type="component" value="Unassembled WGS sequence"/>
</dbReference>
<evidence type="ECO:0000313" key="5">
    <source>
        <dbReference type="EMBL" id="CAG9114389.1"/>
    </source>
</evidence>
<evidence type="ECO:0000256" key="1">
    <source>
        <dbReference type="ARBA" id="ARBA00013260"/>
    </source>
</evidence>
<gene>
    <name evidence="4" type="ORF">BXYJ_LOCUS8487</name>
</gene>
<dbReference type="InterPro" id="IPR002833">
    <property type="entry name" value="PTH2"/>
</dbReference>
<evidence type="ECO:0000256" key="2">
    <source>
        <dbReference type="ARBA" id="ARBA00022801"/>
    </source>
</evidence>
<reference evidence="5" key="2">
    <citation type="submission" date="2020-08" db="EMBL/GenBank/DDBJ databases">
        <authorList>
            <person name="Kikuchi T."/>
        </authorList>
    </citation>
    <scope>NUCLEOTIDE SEQUENCE</scope>
    <source>
        <strain evidence="4">Ka4C1</strain>
    </source>
</reference>
<evidence type="ECO:0000313" key="8">
    <source>
        <dbReference type="WBParaSite" id="BXY_1248000.1"/>
    </source>
</evidence>
<dbReference type="WBParaSite" id="BXY_1248000.1">
    <property type="protein sequence ID" value="BXY_1248000.1"/>
    <property type="gene ID" value="BXY_1248000"/>
</dbReference>
<keyword evidence="7" id="KW-1185">Reference proteome</keyword>
<dbReference type="EMBL" id="CAJFCV020000004">
    <property type="protein sequence ID" value="CAG9114389.1"/>
    <property type="molecule type" value="Genomic_DNA"/>
</dbReference>
<evidence type="ECO:0000313" key="7">
    <source>
        <dbReference type="Proteomes" id="UP000659654"/>
    </source>
</evidence>
<reference evidence="8" key="1">
    <citation type="submission" date="2016-11" db="UniProtKB">
        <authorList>
            <consortium name="WormBaseParasite"/>
        </authorList>
    </citation>
    <scope>IDENTIFICATION</scope>
</reference>
<comment type="catalytic activity">
    <reaction evidence="3">
        <text>an N-acyl-L-alpha-aminoacyl-tRNA + H2O = an N-acyl-L-amino acid + a tRNA + H(+)</text>
        <dbReference type="Rhea" id="RHEA:54448"/>
        <dbReference type="Rhea" id="RHEA-COMP:10123"/>
        <dbReference type="Rhea" id="RHEA-COMP:13883"/>
        <dbReference type="ChEBI" id="CHEBI:15377"/>
        <dbReference type="ChEBI" id="CHEBI:15378"/>
        <dbReference type="ChEBI" id="CHEBI:59874"/>
        <dbReference type="ChEBI" id="CHEBI:78442"/>
        <dbReference type="ChEBI" id="CHEBI:138191"/>
        <dbReference type="EC" id="3.1.1.29"/>
    </reaction>
</comment>
<evidence type="ECO:0000256" key="3">
    <source>
        <dbReference type="ARBA" id="ARBA00048707"/>
    </source>
</evidence>
<accession>A0A1I7SHG4</accession>
<dbReference type="eggNOG" id="KOG3305">
    <property type="taxonomic scope" value="Eukaryota"/>
</dbReference>
<dbReference type="SUPFAM" id="SSF102462">
    <property type="entry name" value="Peptidyl-tRNA hydrolase II"/>
    <property type="match status" value="1"/>
</dbReference>
<dbReference type="PANTHER" id="PTHR46194:SF1">
    <property type="entry name" value="PEPTIDYL-TRNA HYDROLASE PTRHD1-RELATED"/>
    <property type="match status" value="1"/>
</dbReference>
<evidence type="ECO:0000313" key="6">
    <source>
        <dbReference type="Proteomes" id="UP000095284"/>
    </source>
</evidence>
<dbReference type="EC" id="3.1.1.29" evidence="1"/>
<protein>
    <recommendedName>
        <fullName evidence="1">peptidyl-tRNA hydrolase</fullName>
        <ecNumber evidence="1">3.1.1.29</ecNumber>
    </recommendedName>
</protein>
<name>A0A1I7SHG4_BURXY</name>
<dbReference type="OrthoDB" id="201213at2759"/>
<dbReference type="InterPro" id="IPR023476">
    <property type="entry name" value="Pep_tRNA_hydro_II_dom_sf"/>
</dbReference>
<organism evidence="6 8">
    <name type="scientific">Bursaphelenchus xylophilus</name>
    <name type="common">Pinewood nematode worm</name>
    <name type="synonym">Aphelenchoides xylophilus</name>
    <dbReference type="NCBI Taxonomy" id="6326"/>
    <lineage>
        <taxon>Eukaryota</taxon>
        <taxon>Metazoa</taxon>
        <taxon>Ecdysozoa</taxon>
        <taxon>Nematoda</taxon>
        <taxon>Chromadorea</taxon>
        <taxon>Rhabditida</taxon>
        <taxon>Tylenchina</taxon>
        <taxon>Tylenchomorpha</taxon>
        <taxon>Aphelenchoidea</taxon>
        <taxon>Aphelenchoididae</taxon>
        <taxon>Bursaphelenchus</taxon>
    </lineage>
</organism>
<proteinExistence type="predicted"/>
<dbReference type="Gene3D" id="3.40.1490.10">
    <property type="entry name" value="Bit1"/>
    <property type="match status" value="1"/>
</dbReference>
<dbReference type="GO" id="GO:0004045">
    <property type="term" value="F:peptidyl-tRNA hydrolase activity"/>
    <property type="evidence" value="ECO:0007669"/>
    <property type="project" value="UniProtKB-EC"/>
</dbReference>